<evidence type="ECO:0000259" key="1">
    <source>
        <dbReference type="Pfam" id="PF00732"/>
    </source>
</evidence>
<dbReference type="Gene3D" id="3.50.50.60">
    <property type="entry name" value="FAD/NAD(P)-binding domain"/>
    <property type="match status" value="1"/>
</dbReference>
<feature type="domain" description="Glucose-methanol-choline oxidoreductase N-terminal" evidence="1">
    <location>
        <begin position="2"/>
        <end position="46"/>
    </location>
</feature>
<reference evidence="2" key="2">
    <citation type="submission" date="2020-09" db="EMBL/GenBank/DDBJ databases">
        <authorList>
            <person name="Sun Q."/>
            <person name="Ohkuma M."/>
        </authorList>
    </citation>
    <scope>NUCLEOTIDE SEQUENCE</scope>
    <source>
        <strain evidence="2">JCM 4369</strain>
    </source>
</reference>
<keyword evidence="3" id="KW-1185">Reference proteome</keyword>
<dbReference type="AlphaFoldDB" id="A0A918IE12"/>
<gene>
    <name evidence="2" type="ORF">GCM10010260_50890</name>
</gene>
<dbReference type="SUPFAM" id="SSF51905">
    <property type="entry name" value="FAD/NAD(P)-binding domain"/>
    <property type="match status" value="1"/>
</dbReference>
<accession>A0A918IE12</accession>
<comment type="caution">
    <text evidence="2">The sequence shown here is derived from an EMBL/GenBank/DDBJ whole genome shotgun (WGS) entry which is preliminary data.</text>
</comment>
<sequence length="60" mass="6197">MLSSARAHRVVIEGGRARGVEVERGGIVEVVHAEREVILSAGAHESEAAGAARGRAPTLP</sequence>
<dbReference type="Pfam" id="PF00732">
    <property type="entry name" value="GMC_oxred_N"/>
    <property type="match status" value="1"/>
</dbReference>
<dbReference type="Proteomes" id="UP000618795">
    <property type="component" value="Unassembled WGS sequence"/>
</dbReference>
<dbReference type="RefSeq" id="WP_229854321.1">
    <property type="nucleotide sequence ID" value="NZ_BMTD01000012.1"/>
</dbReference>
<dbReference type="GO" id="GO:0016614">
    <property type="term" value="F:oxidoreductase activity, acting on CH-OH group of donors"/>
    <property type="evidence" value="ECO:0007669"/>
    <property type="project" value="InterPro"/>
</dbReference>
<evidence type="ECO:0000313" key="3">
    <source>
        <dbReference type="Proteomes" id="UP000618795"/>
    </source>
</evidence>
<protein>
    <recommendedName>
        <fullName evidence="1">Glucose-methanol-choline oxidoreductase N-terminal domain-containing protein</fullName>
    </recommendedName>
</protein>
<name>A0A918IE12_9ACTN</name>
<reference evidence="2" key="1">
    <citation type="journal article" date="2014" name="Int. J. Syst. Evol. Microbiol.">
        <title>Complete genome sequence of Corynebacterium casei LMG S-19264T (=DSM 44701T), isolated from a smear-ripened cheese.</title>
        <authorList>
            <consortium name="US DOE Joint Genome Institute (JGI-PGF)"/>
            <person name="Walter F."/>
            <person name="Albersmeier A."/>
            <person name="Kalinowski J."/>
            <person name="Ruckert C."/>
        </authorList>
    </citation>
    <scope>NUCLEOTIDE SEQUENCE</scope>
    <source>
        <strain evidence="2">JCM 4369</strain>
    </source>
</reference>
<dbReference type="EMBL" id="BMTD01000012">
    <property type="protein sequence ID" value="GGV07071.1"/>
    <property type="molecule type" value="Genomic_DNA"/>
</dbReference>
<evidence type="ECO:0000313" key="2">
    <source>
        <dbReference type="EMBL" id="GGV07071.1"/>
    </source>
</evidence>
<dbReference type="InterPro" id="IPR000172">
    <property type="entry name" value="GMC_OxRdtase_N"/>
</dbReference>
<organism evidence="2 3">
    <name type="scientific">Streptomyces filipinensis</name>
    <dbReference type="NCBI Taxonomy" id="66887"/>
    <lineage>
        <taxon>Bacteria</taxon>
        <taxon>Bacillati</taxon>
        <taxon>Actinomycetota</taxon>
        <taxon>Actinomycetes</taxon>
        <taxon>Kitasatosporales</taxon>
        <taxon>Streptomycetaceae</taxon>
        <taxon>Streptomyces</taxon>
    </lineage>
</organism>
<proteinExistence type="predicted"/>
<dbReference type="GO" id="GO:0050660">
    <property type="term" value="F:flavin adenine dinucleotide binding"/>
    <property type="evidence" value="ECO:0007669"/>
    <property type="project" value="InterPro"/>
</dbReference>
<dbReference type="InterPro" id="IPR036188">
    <property type="entry name" value="FAD/NAD-bd_sf"/>
</dbReference>